<sequence length="153" mass="17179">MKIPVLALTAFFARVAVADSRLAHTGTDAAAFDFEKVKLSKPLNWSPGKTLSRQRINFYYGEPLDKYDAESWAKYVLKKCQTDDKDECYSTISYQATNSGSPKHRLWFGVTFSASASENDLERDKDVTDSIVYSIKRLGSSEDEAGDQIFVDI</sequence>
<keyword evidence="3" id="KW-1185">Reference proteome</keyword>
<evidence type="ECO:0000313" key="2">
    <source>
        <dbReference type="EMBL" id="KAK3339837.1"/>
    </source>
</evidence>
<comment type="caution">
    <text evidence="2">The sequence shown here is derived from an EMBL/GenBank/DDBJ whole genome shotgun (WGS) entry which is preliminary data.</text>
</comment>
<name>A0AAJ0H5Q8_9PEZI</name>
<evidence type="ECO:0000256" key="1">
    <source>
        <dbReference type="SAM" id="SignalP"/>
    </source>
</evidence>
<evidence type="ECO:0000313" key="3">
    <source>
        <dbReference type="Proteomes" id="UP001275084"/>
    </source>
</evidence>
<keyword evidence="1" id="KW-0732">Signal</keyword>
<accession>A0AAJ0H5Q8</accession>
<dbReference type="AlphaFoldDB" id="A0AAJ0H5Q8"/>
<organism evidence="2 3">
    <name type="scientific">Lasiosphaeria hispida</name>
    <dbReference type="NCBI Taxonomy" id="260671"/>
    <lineage>
        <taxon>Eukaryota</taxon>
        <taxon>Fungi</taxon>
        <taxon>Dikarya</taxon>
        <taxon>Ascomycota</taxon>
        <taxon>Pezizomycotina</taxon>
        <taxon>Sordariomycetes</taxon>
        <taxon>Sordariomycetidae</taxon>
        <taxon>Sordariales</taxon>
        <taxon>Lasiosphaeriaceae</taxon>
        <taxon>Lasiosphaeria</taxon>
    </lineage>
</organism>
<reference evidence="2" key="2">
    <citation type="submission" date="2023-06" db="EMBL/GenBank/DDBJ databases">
        <authorList>
            <consortium name="Lawrence Berkeley National Laboratory"/>
            <person name="Haridas S."/>
            <person name="Hensen N."/>
            <person name="Bonometti L."/>
            <person name="Westerberg I."/>
            <person name="Brannstrom I.O."/>
            <person name="Guillou S."/>
            <person name="Cros-Aarteil S."/>
            <person name="Calhoun S."/>
            <person name="Kuo A."/>
            <person name="Mondo S."/>
            <person name="Pangilinan J."/>
            <person name="Riley R."/>
            <person name="Labutti K."/>
            <person name="Andreopoulos B."/>
            <person name="Lipzen A."/>
            <person name="Chen C."/>
            <person name="Yanf M."/>
            <person name="Daum C."/>
            <person name="Ng V."/>
            <person name="Clum A."/>
            <person name="Steindorff A."/>
            <person name="Ohm R."/>
            <person name="Martin F."/>
            <person name="Silar P."/>
            <person name="Natvig D."/>
            <person name="Lalanne C."/>
            <person name="Gautier V."/>
            <person name="Ament-Velasquez S.L."/>
            <person name="Kruys A."/>
            <person name="Hutchinson M.I."/>
            <person name="Powell A.J."/>
            <person name="Barry K."/>
            <person name="Miller A.N."/>
            <person name="Grigoriev I.V."/>
            <person name="Debuchy R."/>
            <person name="Gladieux P."/>
            <person name="Thoren M.H."/>
            <person name="Johannesson H."/>
        </authorList>
    </citation>
    <scope>NUCLEOTIDE SEQUENCE</scope>
    <source>
        <strain evidence="2">CBS 955.72</strain>
    </source>
</reference>
<protein>
    <submittedName>
        <fullName evidence="2">Uncharacterized protein</fullName>
    </submittedName>
</protein>
<feature type="chain" id="PRO_5042588119" evidence="1">
    <location>
        <begin position="19"/>
        <end position="153"/>
    </location>
</feature>
<reference evidence="2" key="1">
    <citation type="journal article" date="2023" name="Mol. Phylogenet. Evol.">
        <title>Genome-scale phylogeny and comparative genomics of the fungal order Sordariales.</title>
        <authorList>
            <person name="Hensen N."/>
            <person name="Bonometti L."/>
            <person name="Westerberg I."/>
            <person name="Brannstrom I.O."/>
            <person name="Guillou S."/>
            <person name="Cros-Aarteil S."/>
            <person name="Calhoun S."/>
            <person name="Haridas S."/>
            <person name="Kuo A."/>
            <person name="Mondo S."/>
            <person name="Pangilinan J."/>
            <person name="Riley R."/>
            <person name="LaButti K."/>
            <person name="Andreopoulos B."/>
            <person name="Lipzen A."/>
            <person name="Chen C."/>
            <person name="Yan M."/>
            <person name="Daum C."/>
            <person name="Ng V."/>
            <person name="Clum A."/>
            <person name="Steindorff A."/>
            <person name="Ohm R.A."/>
            <person name="Martin F."/>
            <person name="Silar P."/>
            <person name="Natvig D.O."/>
            <person name="Lalanne C."/>
            <person name="Gautier V."/>
            <person name="Ament-Velasquez S.L."/>
            <person name="Kruys A."/>
            <person name="Hutchinson M.I."/>
            <person name="Powell A.J."/>
            <person name="Barry K."/>
            <person name="Miller A.N."/>
            <person name="Grigoriev I.V."/>
            <person name="Debuchy R."/>
            <person name="Gladieux P."/>
            <person name="Hiltunen Thoren M."/>
            <person name="Johannesson H."/>
        </authorList>
    </citation>
    <scope>NUCLEOTIDE SEQUENCE</scope>
    <source>
        <strain evidence="2">CBS 955.72</strain>
    </source>
</reference>
<feature type="signal peptide" evidence="1">
    <location>
        <begin position="1"/>
        <end position="18"/>
    </location>
</feature>
<gene>
    <name evidence="2" type="ORF">B0T25DRAFT_636272</name>
</gene>
<dbReference type="EMBL" id="JAUIQD010000009">
    <property type="protein sequence ID" value="KAK3339837.1"/>
    <property type="molecule type" value="Genomic_DNA"/>
</dbReference>
<proteinExistence type="predicted"/>
<dbReference type="Proteomes" id="UP001275084">
    <property type="component" value="Unassembled WGS sequence"/>
</dbReference>